<evidence type="ECO:0000259" key="9">
    <source>
        <dbReference type="SMART" id="SM00237"/>
    </source>
</evidence>
<dbReference type="Pfam" id="PF16184">
    <property type="entry name" value="Cadherin_3"/>
    <property type="match status" value="4"/>
</dbReference>
<dbReference type="InterPro" id="IPR038081">
    <property type="entry name" value="CalX-like_sf"/>
</dbReference>
<dbReference type="Proteomes" id="UP000034805">
    <property type="component" value="Unassembled WGS sequence"/>
</dbReference>
<feature type="domain" description="Calx-beta" evidence="9">
    <location>
        <begin position="641"/>
        <end position="748"/>
    </location>
</feature>
<dbReference type="GO" id="GO:0007154">
    <property type="term" value="P:cell communication"/>
    <property type="evidence" value="ECO:0007669"/>
    <property type="project" value="InterPro"/>
</dbReference>
<keyword evidence="6" id="KW-0325">Glycoprotein</keyword>
<feature type="domain" description="Calx-beta" evidence="9">
    <location>
        <begin position="866"/>
        <end position="972"/>
    </location>
</feature>
<name>A0A0P7UE62_SCLFO</name>
<keyword evidence="8" id="KW-1133">Transmembrane helix</keyword>
<dbReference type="Gene3D" id="2.60.40.2030">
    <property type="match status" value="5"/>
</dbReference>
<feature type="domain" description="Calx-beta" evidence="9">
    <location>
        <begin position="1107"/>
        <end position="1211"/>
    </location>
</feature>
<evidence type="ECO:0000313" key="11">
    <source>
        <dbReference type="Proteomes" id="UP000034805"/>
    </source>
</evidence>
<protein>
    <recommendedName>
        <fullName evidence="9">Calx-beta domain-containing protein</fullName>
    </recommendedName>
</protein>
<dbReference type="FunFam" id="2.60.40.2030:FF:000005">
    <property type="entry name" value="Extracellular matrix protein FRAS1 isoform 1"/>
    <property type="match status" value="1"/>
</dbReference>
<evidence type="ECO:0000256" key="4">
    <source>
        <dbReference type="ARBA" id="ARBA00022737"/>
    </source>
</evidence>
<evidence type="ECO:0000256" key="8">
    <source>
        <dbReference type="SAM" id="Phobius"/>
    </source>
</evidence>
<feature type="non-terminal residue" evidence="10">
    <location>
        <position position="1"/>
    </location>
</feature>
<evidence type="ECO:0000256" key="6">
    <source>
        <dbReference type="ARBA" id="ARBA00023180"/>
    </source>
</evidence>
<dbReference type="GO" id="GO:0016020">
    <property type="term" value="C:membrane"/>
    <property type="evidence" value="ECO:0007669"/>
    <property type="project" value="InterPro"/>
</dbReference>
<keyword evidence="8" id="KW-0812">Transmembrane</keyword>
<organism evidence="10 11">
    <name type="scientific">Scleropages formosus</name>
    <name type="common">Asian bonytongue</name>
    <name type="synonym">Osteoglossum formosum</name>
    <dbReference type="NCBI Taxonomy" id="113540"/>
    <lineage>
        <taxon>Eukaryota</taxon>
        <taxon>Metazoa</taxon>
        <taxon>Chordata</taxon>
        <taxon>Craniata</taxon>
        <taxon>Vertebrata</taxon>
        <taxon>Euteleostomi</taxon>
        <taxon>Actinopterygii</taxon>
        <taxon>Neopterygii</taxon>
        <taxon>Teleostei</taxon>
        <taxon>Osteoglossocephala</taxon>
        <taxon>Osteoglossomorpha</taxon>
        <taxon>Osteoglossiformes</taxon>
        <taxon>Osteoglossidae</taxon>
        <taxon>Scleropages</taxon>
    </lineage>
</organism>
<evidence type="ECO:0000256" key="5">
    <source>
        <dbReference type="ARBA" id="ARBA00022837"/>
    </source>
</evidence>
<feature type="domain" description="Calx-beta" evidence="9">
    <location>
        <begin position="761"/>
        <end position="852"/>
    </location>
</feature>
<keyword evidence="3" id="KW-0732">Signal</keyword>
<keyword evidence="4" id="KW-0677">Repeat</keyword>
<dbReference type="Pfam" id="PF03160">
    <property type="entry name" value="Calx-beta"/>
    <property type="match status" value="4"/>
</dbReference>
<keyword evidence="8" id="KW-0472">Membrane</keyword>
<proteinExistence type="inferred from homology"/>
<dbReference type="PANTHER" id="PTHR45739">
    <property type="entry name" value="MATRIX PROTEIN, PUTATIVE-RELATED"/>
    <property type="match status" value="1"/>
</dbReference>
<keyword evidence="2" id="KW-0479">Metal-binding</keyword>
<dbReference type="InterPro" id="IPR039005">
    <property type="entry name" value="CSPG_rpt"/>
</dbReference>
<dbReference type="InterPro" id="IPR051561">
    <property type="entry name" value="FRAS1_ECM"/>
</dbReference>
<keyword evidence="5" id="KW-0106">Calcium</keyword>
<evidence type="ECO:0000256" key="3">
    <source>
        <dbReference type="ARBA" id="ARBA00022729"/>
    </source>
</evidence>
<dbReference type="PANTHER" id="PTHR45739:SF1">
    <property type="entry name" value="EXTRACELLULAR MATRIX ORGANIZING PROTEIN FRAS1"/>
    <property type="match status" value="1"/>
</dbReference>
<dbReference type="GO" id="GO:0009653">
    <property type="term" value="P:anatomical structure morphogenesis"/>
    <property type="evidence" value="ECO:0007669"/>
    <property type="project" value="TreeGrafter"/>
</dbReference>
<evidence type="ECO:0000256" key="2">
    <source>
        <dbReference type="ARBA" id="ARBA00022723"/>
    </source>
</evidence>
<dbReference type="PROSITE" id="PS51854">
    <property type="entry name" value="CSPG"/>
    <property type="match status" value="4"/>
</dbReference>
<comment type="caution">
    <text evidence="10">The sequence shown here is derived from an EMBL/GenBank/DDBJ whole genome shotgun (WGS) entry which is preliminary data.</text>
</comment>
<dbReference type="SMART" id="SM00237">
    <property type="entry name" value="Calx_beta"/>
    <property type="match status" value="5"/>
</dbReference>
<feature type="repeat" description="CSPG" evidence="7">
    <location>
        <begin position="539"/>
        <end position="634"/>
    </location>
</feature>
<dbReference type="GO" id="GO:0046872">
    <property type="term" value="F:metal ion binding"/>
    <property type="evidence" value="ECO:0007669"/>
    <property type="project" value="UniProtKB-KW"/>
</dbReference>
<dbReference type="InterPro" id="IPR003644">
    <property type="entry name" value="Calx_beta"/>
</dbReference>
<dbReference type="EMBL" id="JARO02005885">
    <property type="protein sequence ID" value="KPP66085.1"/>
    <property type="molecule type" value="Genomic_DNA"/>
</dbReference>
<feature type="domain" description="Calx-beta" evidence="9">
    <location>
        <begin position="985"/>
        <end position="1089"/>
    </location>
</feature>
<feature type="repeat" description="CSPG" evidence="7">
    <location>
        <begin position="109"/>
        <end position="204"/>
    </location>
</feature>
<comment type="similarity">
    <text evidence="1">Belongs to the FRAS1 family.</text>
</comment>
<gene>
    <name evidence="10" type="ORF">Z043_115451</name>
</gene>
<evidence type="ECO:0000256" key="1">
    <source>
        <dbReference type="ARBA" id="ARBA00005529"/>
    </source>
</evidence>
<accession>A0A0P7UE62</accession>
<sequence length="2071" mass="232003">ALSDSVTEILPSALFFINSDVPFEKLIYSITKPLAQEQGTIEHKDKPYIPVYTFTQADVNNGRVLYRPPPGQSSLSKLHRCSFSVSNGNNTTPEMDLIIHLLASDPRPPVLQVLDPVLEVNLGDTAPLGVPELARTGLEVAPGRLQFEVVEAPFHGTLLRVCSDGQTEGASNDTFTFYDIKQNIVQYQHAGASTEDDIMTFIMTYGSYVALTTVKIKVLLEKGSGRPQPDPSMLLSVDVSEKSSTPLNHTHLAYMDDNSPDDKIIFQLVLLPKHGFLTNNDCVSGHGELRENSSFTMEDVNNNRIWYTVSSETSSFPISDAFHFTVCDEDNNCLYNQMCIITVTSVKRQPPENTIRSEIQTTEDRGPVISMKNMLLKKNHKQVTTNSSLSTLDLDSKGKDLIFTVAKQSSSGKEHRRWFSSKPLQEGHVLYNSTTSQARESNSPEMEVNRNLQLSAGRHIPTFTQDDKDTLWDRHSEMFYVTIQPREGPAPLHAISESQLRRRVKKTAPELVLKATREETEMHTAASQDADAAPEMDCTPRVVANLGLQWLEYTDNKVTSVISKKELLSVDPEDREIVYEVTAEPVHGSLESRLSAGIRIRTFTQDDINLGLISYVLNEKAIHATMDSFTFSVRDNQSNMVNDNVFHIQWSLIFFEHTSYDVSELGGIAAVTVRRTGNLNHRAAVLCHTEQGTATSTSEGDISPGQQDYVEYAEQLQFEEGEDTMVCTIAIKDDEMLENTESFYVVLDKPVHALLGEATRAKVHVVDAEDVPMLQFDKAIYHISEKAGFLFAPVERKGKCSRGNNSQDFFPREMSAENRLLFGPAVKASTCTVELVDDEEKEPPEEFQLVLSDPSDNARLGEMTVARVVIDGPNDDSTVFLANASFSYSEDAGTIEISVLRQGTDLSSVTSVWCATRPSDPWSAMPGADYIPSSKKVEFKPGETEQTCSVTILDDPERPSIEGKESFVVFLSSARGAELTEPFEATVIIEDTFQDIPRMQFENDVYVVKETDRVLNIPVVRTGDLTFPSSVSCYTETLSARAGVDFEERRNAEESRITFFSREKVKNCTIQIRDDSVFEPKEEFWVHLGSPVGDHWSGAMVGKTSMATITITNGEDAPTIQFEDEMYQVRHMSGSEGTEILSIKVVRRGDRDQISEVHCSTRDGSAKSGMDYNPKSEVLQFNPGMDHVFFQVEILPNEDREWHDTFSVALGPDEPIGAMFGEITVATVTILAQEAAGNLILPAPPIVVSLSDYDHVEEATKEGSARSPSSGYPLICVIPCDFHHPKYPTVRDHCKEEGISQASVRFSWEVAAPTDGSGTRAPFETVTDSTPFTSVNHMVLDSIYFSRRFQVRCVVQALDQSSHLGTPLRSNVVTISSEGSICHTPIAVGVTRGFQAQSFVATLKYLDVKHKEHPNRIHISVQIPHQDGMLPLVSTAPLHNVHLLLSETSHHRQHSCSNMVALGDGHNNTETGFLDDSTYGNTSRGPGYDRPYQFNSSVREPQTVRLYKHLNLKTCTWTFEAYYDMTELVDICGGSVTADFQVRDSAQSFLTVRLPLYVSYIYVTAPRGWVSLEHQTEMEFSFFYDTVLWRTGIQTDSVLSAKLQISRVRVREDGRLVIEFKTQTKFRGQFVVEHHTLPGQRSHLNPPDQLGGISFDLQLLWSTQSYDSPYQMWRATSSYSRKDYSGEYTIFLIPCTVPVAQTWTEPGDKPLPCIAHAPERFLLPIAFQRTNRPVPVVYSLNTEFQLCNSEKVFMMDPSAADVPMAEMDYRGSFSMGQTLYGRVLWNPEQNLNMAYKLQLQKVYLCTGRDGYVPFFDPTGTLYNEGPQYGCMKPNKHLRHRFLLLDRKQPEVCNKYFHNVPFDAKFASETPELQSMTAMPGVDGFTMKVDALYKVEAGNQWYLQVIYIIRPQTVSSRRTRRHRRDLEDVSGQYLGLDESLIYDNEGDQVKNGTNIRVLRLEKVAATYDTQTGGLISGGVLVALVLVALVLLAVCVLLRLCRQGARKATRYIAEEYPLNTKVEVCLEKSFHSMRCTVRKVNILNVTQEASNVKVKQVNLEVKLHENLNDGTEV</sequence>
<dbReference type="SUPFAM" id="SSF141072">
    <property type="entry name" value="CalX-like"/>
    <property type="match status" value="5"/>
</dbReference>
<feature type="repeat" description="CSPG" evidence="7">
    <location>
        <begin position="226"/>
        <end position="327"/>
    </location>
</feature>
<evidence type="ECO:0000256" key="7">
    <source>
        <dbReference type="PROSITE-ProRule" id="PRU01201"/>
    </source>
</evidence>
<feature type="transmembrane region" description="Helical" evidence="8">
    <location>
        <begin position="1973"/>
        <end position="1998"/>
    </location>
</feature>
<feature type="repeat" description="CSPG" evidence="7">
    <location>
        <begin position="1"/>
        <end position="86"/>
    </location>
</feature>
<reference evidence="10 11" key="1">
    <citation type="submission" date="2015-08" db="EMBL/GenBank/DDBJ databases">
        <title>The genome of the Asian arowana (Scleropages formosus).</title>
        <authorList>
            <person name="Tan M.H."/>
            <person name="Gan H.M."/>
            <person name="Croft L.J."/>
            <person name="Austin C.M."/>
        </authorList>
    </citation>
    <scope>NUCLEOTIDE SEQUENCE [LARGE SCALE GENOMIC DNA]</scope>
    <source>
        <strain evidence="10">Aro1</strain>
    </source>
</reference>
<evidence type="ECO:0000313" key="10">
    <source>
        <dbReference type="EMBL" id="KPP66085.1"/>
    </source>
</evidence>